<feature type="transmembrane region" description="Helical" evidence="6">
    <location>
        <begin position="251"/>
        <end position="273"/>
    </location>
</feature>
<dbReference type="OrthoDB" id="7628497at2"/>
<dbReference type="GO" id="GO:0022857">
    <property type="term" value="F:transmembrane transporter activity"/>
    <property type="evidence" value="ECO:0007669"/>
    <property type="project" value="InterPro"/>
</dbReference>
<evidence type="ECO:0000256" key="6">
    <source>
        <dbReference type="SAM" id="Phobius"/>
    </source>
</evidence>
<keyword evidence="2" id="KW-1003">Cell membrane</keyword>
<feature type="transmembrane region" description="Helical" evidence="6">
    <location>
        <begin position="338"/>
        <end position="361"/>
    </location>
</feature>
<feature type="transmembrane region" description="Helical" evidence="6">
    <location>
        <begin position="148"/>
        <end position="169"/>
    </location>
</feature>
<feature type="transmembrane region" description="Helical" evidence="6">
    <location>
        <begin position="216"/>
        <end position="239"/>
    </location>
</feature>
<protein>
    <submittedName>
        <fullName evidence="7">Putative MFS family arabinose efflux permease</fullName>
    </submittedName>
</protein>
<feature type="transmembrane region" description="Helical" evidence="6">
    <location>
        <begin position="26"/>
        <end position="46"/>
    </location>
</feature>
<dbReference type="PANTHER" id="PTHR43124">
    <property type="entry name" value="PURINE EFFLUX PUMP PBUE"/>
    <property type="match status" value="1"/>
</dbReference>
<name>A0A3N2DJG5_9GAMM</name>
<organism evidence="7 8">
    <name type="scientific">Sinobacterium caligoides</name>
    <dbReference type="NCBI Taxonomy" id="933926"/>
    <lineage>
        <taxon>Bacteria</taxon>
        <taxon>Pseudomonadati</taxon>
        <taxon>Pseudomonadota</taxon>
        <taxon>Gammaproteobacteria</taxon>
        <taxon>Cellvibrionales</taxon>
        <taxon>Spongiibacteraceae</taxon>
        <taxon>Sinobacterium</taxon>
    </lineage>
</organism>
<feature type="transmembrane region" description="Helical" evidence="6">
    <location>
        <begin position="280"/>
        <end position="299"/>
    </location>
</feature>
<keyword evidence="4 6" id="KW-1133">Transmembrane helix</keyword>
<evidence type="ECO:0000256" key="5">
    <source>
        <dbReference type="ARBA" id="ARBA00023136"/>
    </source>
</evidence>
<feature type="transmembrane region" description="Helical" evidence="6">
    <location>
        <begin position="175"/>
        <end position="195"/>
    </location>
</feature>
<feature type="transmembrane region" description="Helical" evidence="6">
    <location>
        <begin position="66"/>
        <end position="85"/>
    </location>
</feature>
<sequence length="394" mass="42004">MHNNITADASPSFIPTTKADGEIARVILSFLATAGLFYVNIMPALINGLIEGLHFSNKEAGMVGSANVYGAALGAFTAVFIIKHIAWRKTAVFLLLSLIVIDLLSSQLSSANLLIIIRFIHGFFGGLLVGIGFSIISRTTNTERTFGYLLTVQFGLGGLGIMYLPGLVPEYGTSILFYTLIAFSAVTLMMLPFLSRYEVEKKTSVDEPNKPLNVKGLLLVLLATFLFQAANMGIYAYIIGMGKQFGLEMDFITNTLGVAAWIAIAGSVLVIFISTKFGRIIPISIGVILTAVGCAILHYSDIKSVYWISNVAVGITWAFVISYLLGMCADFDSSGQTAALGGFASKMGLASGPLAAAFLITGDSYTVMINISVIAVLGCLVVVIPPALYLDRKA</sequence>
<comment type="caution">
    <text evidence="7">The sequence shown here is derived from an EMBL/GenBank/DDBJ whole genome shotgun (WGS) entry which is preliminary data.</text>
</comment>
<dbReference type="Proteomes" id="UP000275394">
    <property type="component" value="Unassembled WGS sequence"/>
</dbReference>
<dbReference type="InterPro" id="IPR036259">
    <property type="entry name" value="MFS_trans_sf"/>
</dbReference>
<gene>
    <name evidence="7" type="ORF">EDC56_2578</name>
</gene>
<dbReference type="EMBL" id="RKHR01000005">
    <property type="protein sequence ID" value="ROR99943.1"/>
    <property type="molecule type" value="Genomic_DNA"/>
</dbReference>
<keyword evidence="5 6" id="KW-0472">Membrane</keyword>
<evidence type="ECO:0000313" key="7">
    <source>
        <dbReference type="EMBL" id="ROR99943.1"/>
    </source>
</evidence>
<evidence type="ECO:0000256" key="4">
    <source>
        <dbReference type="ARBA" id="ARBA00022989"/>
    </source>
</evidence>
<accession>A0A3N2DJG5</accession>
<dbReference type="AlphaFoldDB" id="A0A3N2DJG5"/>
<evidence type="ECO:0000256" key="1">
    <source>
        <dbReference type="ARBA" id="ARBA00004651"/>
    </source>
</evidence>
<feature type="transmembrane region" description="Helical" evidence="6">
    <location>
        <begin position="115"/>
        <end position="136"/>
    </location>
</feature>
<feature type="transmembrane region" description="Helical" evidence="6">
    <location>
        <begin position="92"/>
        <end position="109"/>
    </location>
</feature>
<evidence type="ECO:0000256" key="3">
    <source>
        <dbReference type="ARBA" id="ARBA00022692"/>
    </source>
</evidence>
<dbReference type="PANTHER" id="PTHR43124:SF10">
    <property type="entry name" value="PURINE EFFLUX PUMP PBUE"/>
    <property type="match status" value="1"/>
</dbReference>
<evidence type="ECO:0000313" key="8">
    <source>
        <dbReference type="Proteomes" id="UP000275394"/>
    </source>
</evidence>
<dbReference type="SUPFAM" id="SSF103473">
    <property type="entry name" value="MFS general substrate transporter"/>
    <property type="match status" value="1"/>
</dbReference>
<reference evidence="7 8" key="1">
    <citation type="submission" date="2018-11" db="EMBL/GenBank/DDBJ databases">
        <title>Genomic Encyclopedia of Type Strains, Phase IV (KMG-IV): sequencing the most valuable type-strain genomes for metagenomic binning, comparative biology and taxonomic classification.</title>
        <authorList>
            <person name="Goeker M."/>
        </authorList>
    </citation>
    <scope>NUCLEOTIDE SEQUENCE [LARGE SCALE GENOMIC DNA]</scope>
    <source>
        <strain evidence="7 8">DSM 100316</strain>
    </source>
</reference>
<dbReference type="InterPro" id="IPR050189">
    <property type="entry name" value="MFS_Efflux_Transporters"/>
</dbReference>
<feature type="transmembrane region" description="Helical" evidence="6">
    <location>
        <begin position="305"/>
        <end position="326"/>
    </location>
</feature>
<keyword evidence="3 6" id="KW-0812">Transmembrane</keyword>
<dbReference type="InterPro" id="IPR011701">
    <property type="entry name" value="MFS"/>
</dbReference>
<evidence type="ECO:0000256" key="2">
    <source>
        <dbReference type="ARBA" id="ARBA00022475"/>
    </source>
</evidence>
<feature type="transmembrane region" description="Helical" evidence="6">
    <location>
        <begin position="367"/>
        <end position="390"/>
    </location>
</feature>
<proteinExistence type="predicted"/>
<keyword evidence="8" id="KW-1185">Reference proteome</keyword>
<dbReference type="Gene3D" id="1.20.1250.20">
    <property type="entry name" value="MFS general substrate transporter like domains"/>
    <property type="match status" value="1"/>
</dbReference>
<comment type="subcellular location">
    <subcellularLocation>
        <location evidence="1">Cell membrane</location>
        <topology evidence="1">Multi-pass membrane protein</topology>
    </subcellularLocation>
</comment>
<dbReference type="GO" id="GO:0005886">
    <property type="term" value="C:plasma membrane"/>
    <property type="evidence" value="ECO:0007669"/>
    <property type="project" value="UniProtKB-SubCell"/>
</dbReference>
<dbReference type="Pfam" id="PF07690">
    <property type="entry name" value="MFS_1"/>
    <property type="match status" value="1"/>
</dbReference>
<dbReference type="RefSeq" id="WP_123712945.1">
    <property type="nucleotide sequence ID" value="NZ_RKHR01000005.1"/>
</dbReference>